<evidence type="ECO:0000313" key="2">
    <source>
        <dbReference type="EMBL" id="AMO39152.1"/>
    </source>
</evidence>
<proteinExistence type="predicted"/>
<keyword evidence="3" id="KW-1185">Reference proteome</keyword>
<name>A0A127KB18_9RHOO</name>
<feature type="region of interest" description="Disordered" evidence="1">
    <location>
        <begin position="1"/>
        <end position="21"/>
    </location>
</feature>
<sequence length="213" mass="23697">MLPPTASCCPTPNMTASTLPGSASRRDRALRVVALLALMACATLARANEARIVSAEVVAGEGGYVLNADIDVELNPRLADAVSRGVSLYFTTELRIERPRWYWLDEVVVDRSLDYRLSYHPITRSYRLSIGSFHQSFDSLDSAVRTMRRVRNWQVAELAELTAGVSHEVALRFRLDTSQLPKPFQVTAIGSRDWNLGTDWATWTFLPGAAGQR</sequence>
<dbReference type="STRING" id="1134435.AC731_014790"/>
<dbReference type="EMBL" id="CP014646">
    <property type="protein sequence ID" value="AMO39152.1"/>
    <property type="molecule type" value="Genomic_DNA"/>
</dbReference>
<dbReference type="Proteomes" id="UP000036902">
    <property type="component" value="Chromosome"/>
</dbReference>
<accession>A0A127KB18</accession>
<evidence type="ECO:0000256" key="1">
    <source>
        <dbReference type="SAM" id="MobiDB-lite"/>
    </source>
</evidence>
<dbReference type="KEGG" id="thu:AC731_014790"/>
<reference evidence="3" key="1">
    <citation type="submission" date="2016-03" db="EMBL/GenBank/DDBJ databases">
        <authorList>
            <person name="Ma C."/>
            <person name="Zhou S."/>
            <person name="Yang G."/>
        </authorList>
    </citation>
    <scope>NUCLEOTIDE SEQUENCE [LARGE SCALE GENOMIC DNA]</scope>
    <source>
        <strain evidence="3">SgZ-1</strain>
    </source>
</reference>
<evidence type="ECO:0000313" key="3">
    <source>
        <dbReference type="Proteomes" id="UP000036902"/>
    </source>
</evidence>
<organism evidence="2 3">
    <name type="scientific">Thauera humireducens</name>
    <dbReference type="NCBI Taxonomy" id="1134435"/>
    <lineage>
        <taxon>Bacteria</taxon>
        <taxon>Pseudomonadati</taxon>
        <taxon>Pseudomonadota</taxon>
        <taxon>Betaproteobacteria</taxon>
        <taxon>Rhodocyclales</taxon>
        <taxon>Zoogloeaceae</taxon>
        <taxon>Thauera</taxon>
    </lineage>
</organism>
<dbReference type="Pfam" id="PF14334">
    <property type="entry name" value="DUF4390"/>
    <property type="match status" value="1"/>
</dbReference>
<dbReference type="InterPro" id="IPR025500">
    <property type="entry name" value="DUF4390"/>
</dbReference>
<feature type="compositionally biased region" description="Polar residues" evidence="1">
    <location>
        <begin position="8"/>
        <end position="21"/>
    </location>
</feature>
<protein>
    <submittedName>
        <fullName evidence="2">Uncharacterized protein</fullName>
    </submittedName>
</protein>
<dbReference type="AlphaFoldDB" id="A0A127KB18"/>
<gene>
    <name evidence="2" type="ORF">AC731_014790</name>
</gene>